<keyword evidence="3 6" id="KW-0496">Mitochondrion</keyword>
<dbReference type="PANTHER" id="PTHR12922:SF7">
    <property type="entry name" value="UBIQUINONE BIOSYNTHESIS PROTEIN COQ4 HOMOLOG, MITOCHONDRIAL"/>
    <property type="match status" value="1"/>
</dbReference>
<evidence type="ECO:0000256" key="7">
    <source>
        <dbReference type="SAM" id="MobiDB-lite"/>
    </source>
</evidence>
<comment type="subcellular location">
    <subcellularLocation>
        <location evidence="6">Mitochondrion inner membrane</location>
        <topology evidence="6">Peripheral membrane protein</topology>
        <orientation evidence="6">Matrix side</orientation>
    </subcellularLocation>
</comment>
<sequence>MIRPATSLLLPSKGPRHHYHRATLVRRAFFATRSAATDDKNEKIPFYGLPRPPPSKNPSDSFQKRLSVAVNSAATAFRDPTRDDAVAALGEVTGTLALQRILQQMRQHPTGKIILQEKPIVTKATIPYEKYLEQARAINNDNTDPAEITFGQAYGQFLLHHEFDPDERKPVAHIAANQQDAEDLAYIILRYRQCHDYWHVLTGLPPTVLGELGLKWLELFQTGLPIAALSGTVGSIGLPYAQFDILWNQYLPWATRIHRQLQAKDPHGGSILTIYYEREFDTPLQELRDRIGMEPAPELIDS</sequence>
<protein>
    <recommendedName>
        <fullName evidence="6">Ubiquinone biosynthesis protein COQ4 homolog, mitochondrial</fullName>
    </recommendedName>
    <alternativeName>
        <fullName evidence="6">4-hydroxy-3-methoxy-5-polyprenylbenzoate decarboxylase</fullName>
        <ecNumber evidence="6">4.1.1.130</ecNumber>
    </alternativeName>
    <alternativeName>
        <fullName evidence="6">Coenzyme Q biosynthesis protein 4 homolog</fullName>
    </alternativeName>
</protein>
<comment type="pathway">
    <text evidence="6">Cofactor biosynthesis; ubiquinone biosynthesis.</text>
</comment>
<gene>
    <name evidence="8" type="ORF">SEMRO_299_G111530.1</name>
</gene>
<dbReference type="Proteomes" id="UP001153069">
    <property type="component" value="Unassembled WGS sequence"/>
</dbReference>
<dbReference type="HAMAP" id="MF_03111">
    <property type="entry name" value="Coq4"/>
    <property type="match status" value="1"/>
</dbReference>
<keyword evidence="6" id="KW-0479">Metal-binding</keyword>
<accession>A0A9N8DRH2</accession>
<evidence type="ECO:0000256" key="6">
    <source>
        <dbReference type="HAMAP-Rule" id="MF_03111"/>
    </source>
</evidence>
<evidence type="ECO:0000256" key="5">
    <source>
        <dbReference type="ARBA" id="ARBA00023239"/>
    </source>
</evidence>
<keyword evidence="4 6" id="KW-0472">Membrane</keyword>
<dbReference type="EMBL" id="CAICTM010000298">
    <property type="protein sequence ID" value="CAB9507276.1"/>
    <property type="molecule type" value="Genomic_DNA"/>
</dbReference>
<feature type="region of interest" description="Disordered" evidence="7">
    <location>
        <begin position="42"/>
        <end position="61"/>
    </location>
</feature>
<comment type="subunit">
    <text evidence="6">Component of a multi-subunit COQ enzyme complex.</text>
</comment>
<reference evidence="8" key="1">
    <citation type="submission" date="2020-06" db="EMBL/GenBank/DDBJ databases">
        <authorList>
            <consortium name="Plant Systems Biology data submission"/>
        </authorList>
    </citation>
    <scope>NUCLEOTIDE SEQUENCE</scope>
    <source>
        <strain evidence="8">D6</strain>
    </source>
</reference>
<dbReference type="EC" id="4.1.1.130" evidence="6"/>
<proteinExistence type="inferred from homology"/>
<dbReference type="GO" id="GO:0031314">
    <property type="term" value="C:extrinsic component of mitochondrial inner membrane"/>
    <property type="evidence" value="ECO:0007669"/>
    <property type="project" value="UniProtKB-UniRule"/>
</dbReference>
<dbReference type="PANTHER" id="PTHR12922">
    <property type="entry name" value="UBIQUINONE BIOSYNTHESIS PROTEIN"/>
    <property type="match status" value="1"/>
</dbReference>
<dbReference type="InterPro" id="IPR027540">
    <property type="entry name" value="Coq4_euk"/>
</dbReference>
<dbReference type="InterPro" id="IPR007715">
    <property type="entry name" value="Coq4"/>
</dbReference>
<evidence type="ECO:0000256" key="2">
    <source>
        <dbReference type="ARBA" id="ARBA00022792"/>
    </source>
</evidence>
<comment type="catalytic activity">
    <reaction evidence="6">
        <text>a 4-hydroxy-3-methoxy-5-(all-trans-polyprenyl)benzoate + H(+) = a 2-methoxy-6-(all-trans-polyprenyl)phenol + CO2</text>
        <dbReference type="Rhea" id="RHEA:81179"/>
        <dbReference type="Rhea" id="RHEA-COMP:9551"/>
        <dbReference type="Rhea" id="RHEA-COMP:10931"/>
        <dbReference type="ChEBI" id="CHEBI:15378"/>
        <dbReference type="ChEBI" id="CHEBI:16526"/>
        <dbReference type="ChEBI" id="CHEBI:62731"/>
        <dbReference type="ChEBI" id="CHEBI:84443"/>
        <dbReference type="EC" id="4.1.1.130"/>
    </reaction>
</comment>
<keyword evidence="2 6" id="KW-0999">Mitochondrion inner membrane</keyword>
<feature type="binding site" evidence="6">
    <location>
        <position position="195"/>
    </location>
    <ligand>
        <name>Zn(2+)</name>
        <dbReference type="ChEBI" id="CHEBI:29105"/>
    </ligand>
</feature>
<keyword evidence="6" id="KW-0862">Zinc</keyword>
<evidence type="ECO:0000256" key="3">
    <source>
        <dbReference type="ARBA" id="ARBA00023128"/>
    </source>
</evidence>
<feature type="binding site" evidence="6">
    <location>
        <position position="199"/>
    </location>
    <ligand>
        <name>Zn(2+)</name>
        <dbReference type="ChEBI" id="CHEBI:29105"/>
    </ligand>
</feature>
<dbReference type="OrthoDB" id="4249at2759"/>
<dbReference type="GO" id="GO:0008270">
    <property type="term" value="F:zinc ion binding"/>
    <property type="evidence" value="ECO:0007669"/>
    <property type="project" value="UniProtKB-UniRule"/>
</dbReference>
<dbReference type="Pfam" id="PF05019">
    <property type="entry name" value="Coq4"/>
    <property type="match status" value="1"/>
</dbReference>
<dbReference type="AlphaFoldDB" id="A0A9N8DRH2"/>
<comment type="function">
    <text evidence="6">Lyase that catalyzes the C1-decarboxylation of 4-hydroxy-3-methoxy-5-(all-trans-polyprenyl)benzoic acid into 2-methoxy-6-(all-trans-polyprenyl)phenol during ubiquinone biosynthesis.</text>
</comment>
<evidence type="ECO:0000256" key="1">
    <source>
        <dbReference type="ARBA" id="ARBA00022688"/>
    </source>
</evidence>
<keyword evidence="9" id="KW-1185">Reference proteome</keyword>
<evidence type="ECO:0000313" key="9">
    <source>
        <dbReference type="Proteomes" id="UP001153069"/>
    </source>
</evidence>
<name>A0A9N8DRH2_9STRA</name>
<evidence type="ECO:0000256" key="4">
    <source>
        <dbReference type="ARBA" id="ARBA00023136"/>
    </source>
</evidence>
<feature type="binding site" evidence="6">
    <location>
        <position position="196"/>
    </location>
    <ligand>
        <name>Zn(2+)</name>
        <dbReference type="ChEBI" id="CHEBI:29105"/>
    </ligand>
</feature>
<dbReference type="GO" id="GO:0120539">
    <property type="term" value="F:4-hydroxy-3-methoxy-5-polyprenylbenzoate decarboxylase activity"/>
    <property type="evidence" value="ECO:0007669"/>
    <property type="project" value="UniProtKB-EC"/>
</dbReference>
<feature type="binding site" evidence="6">
    <location>
        <position position="211"/>
    </location>
    <ligand>
        <name>Zn(2+)</name>
        <dbReference type="ChEBI" id="CHEBI:29105"/>
    </ligand>
</feature>
<evidence type="ECO:0000313" key="8">
    <source>
        <dbReference type="EMBL" id="CAB9507276.1"/>
    </source>
</evidence>
<comment type="similarity">
    <text evidence="6">Belongs to the COQ4 family.</text>
</comment>
<keyword evidence="1 6" id="KW-0831">Ubiquinone biosynthesis</keyword>
<organism evidence="8 9">
    <name type="scientific">Seminavis robusta</name>
    <dbReference type="NCBI Taxonomy" id="568900"/>
    <lineage>
        <taxon>Eukaryota</taxon>
        <taxon>Sar</taxon>
        <taxon>Stramenopiles</taxon>
        <taxon>Ochrophyta</taxon>
        <taxon>Bacillariophyta</taxon>
        <taxon>Bacillariophyceae</taxon>
        <taxon>Bacillariophycidae</taxon>
        <taxon>Naviculales</taxon>
        <taxon>Naviculaceae</taxon>
        <taxon>Seminavis</taxon>
    </lineage>
</organism>
<comment type="caution">
    <text evidence="8">The sequence shown here is derived from an EMBL/GenBank/DDBJ whole genome shotgun (WGS) entry which is preliminary data.</text>
</comment>
<keyword evidence="5 6" id="KW-0456">Lyase</keyword>
<comment type="cofactor">
    <cofactor evidence="6">
        <name>Zn(2+)</name>
        <dbReference type="ChEBI" id="CHEBI:29105"/>
    </cofactor>
</comment>